<dbReference type="EMBL" id="CP035758">
    <property type="protein sequence ID" value="QBD79791.1"/>
    <property type="molecule type" value="Genomic_DNA"/>
</dbReference>
<keyword evidence="1" id="KW-1133">Transmembrane helix</keyword>
<protein>
    <recommendedName>
        <fullName evidence="4">DUF3592 domain-containing protein</fullName>
    </recommendedName>
</protein>
<gene>
    <name evidence="2" type="ORF">EPA93_28955</name>
</gene>
<evidence type="ECO:0000256" key="1">
    <source>
        <dbReference type="SAM" id="Phobius"/>
    </source>
</evidence>
<accession>A0A4V0YZI0</accession>
<keyword evidence="1" id="KW-0812">Transmembrane</keyword>
<organism evidence="2 3">
    <name type="scientific">Ktedonosporobacter rubrisoli</name>
    <dbReference type="NCBI Taxonomy" id="2509675"/>
    <lineage>
        <taxon>Bacteria</taxon>
        <taxon>Bacillati</taxon>
        <taxon>Chloroflexota</taxon>
        <taxon>Ktedonobacteria</taxon>
        <taxon>Ktedonobacterales</taxon>
        <taxon>Ktedonosporobacteraceae</taxon>
        <taxon>Ktedonosporobacter</taxon>
    </lineage>
</organism>
<feature type="transmembrane region" description="Helical" evidence="1">
    <location>
        <begin position="6"/>
        <end position="28"/>
    </location>
</feature>
<keyword evidence="3" id="KW-1185">Reference proteome</keyword>
<evidence type="ECO:0000313" key="3">
    <source>
        <dbReference type="Proteomes" id="UP000290365"/>
    </source>
</evidence>
<dbReference type="Proteomes" id="UP000290365">
    <property type="component" value="Chromosome"/>
</dbReference>
<reference evidence="2 3" key="1">
    <citation type="submission" date="2019-01" db="EMBL/GenBank/DDBJ databases">
        <title>Ktedonosporobacter rubrisoli SCAWS-G2.</title>
        <authorList>
            <person name="Huang Y."/>
            <person name="Yan B."/>
        </authorList>
    </citation>
    <scope>NUCLEOTIDE SEQUENCE [LARGE SCALE GENOMIC DNA]</scope>
    <source>
        <strain evidence="2 3">SCAWS-G2</strain>
    </source>
</reference>
<dbReference type="KEGG" id="kbs:EPA93_28955"/>
<proteinExistence type="predicted"/>
<evidence type="ECO:0008006" key="4">
    <source>
        <dbReference type="Google" id="ProtNLM"/>
    </source>
</evidence>
<sequence length="166" mass="19033">MLSENMLILLTFILCVLFFGGLGLWVFLVSSQRKRHRECLQREGERVMATILRVQKSTPTPLKKSAWHKVLRVIEAIFEFLGALGGQLAVASTAGADTYYLIVAEWLDPQTKQRYEFISEGLSMPLARRYKAGQQIPVFIARQRPERYWVDVTYRQGKHAQRACSA</sequence>
<dbReference type="OrthoDB" id="2242169at2"/>
<dbReference type="AlphaFoldDB" id="A0A4V0YZI0"/>
<keyword evidence="1" id="KW-0472">Membrane</keyword>
<name>A0A4V0YZI0_KTERU</name>
<evidence type="ECO:0000313" key="2">
    <source>
        <dbReference type="EMBL" id="QBD79791.1"/>
    </source>
</evidence>
<dbReference type="RefSeq" id="WP_129890857.1">
    <property type="nucleotide sequence ID" value="NZ_CP035758.1"/>
</dbReference>